<keyword evidence="3" id="KW-0808">Transferase</keyword>
<protein>
    <submittedName>
        <fullName evidence="3">Transferase</fullName>
    </submittedName>
</protein>
<dbReference type="OrthoDB" id="3637131at2"/>
<proteinExistence type="predicted"/>
<dbReference type="InterPro" id="IPR013630">
    <property type="entry name" value="Methyltransf_Zn-bd_dom_put"/>
</dbReference>
<accession>A0A1A0QL17</accession>
<dbReference type="GO" id="GO:0016740">
    <property type="term" value="F:transferase activity"/>
    <property type="evidence" value="ECO:0007669"/>
    <property type="project" value="UniProtKB-KW"/>
</dbReference>
<dbReference type="Proteomes" id="UP000093902">
    <property type="component" value="Unassembled WGS sequence"/>
</dbReference>
<comment type="caution">
    <text evidence="3">The sequence shown here is derived from an EMBL/GenBank/DDBJ whole genome shotgun (WGS) entry which is preliminary data.</text>
</comment>
<dbReference type="InterPro" id="IPR013691">
    <property type="entry name" value="MeTrfase_14"/>
</dbReference>
<name>A0A1A0QL17_MYCPR</name>
<feature type="domain" description="Methyltransferase putative zinc binding" evidence="1">
    <location>
        <begin position="4"/>
        <end position="58"/>
    </location>
</feature>
<dbReference type="Gene3D" id="3.40.50.150">
    <property type="entry name" value="Vaccinia Virus protein VP39"/>
    <property type="match status" value="1"/>
</dbReference>
<dbReference type="Gene3D" id="6.20.50.110">
    <property type="entry name" value="Methyltransferase, zinc-binding domain"/>
    <property type="match status" value="1"/>
</dbReference>
<dbReference type="Pfam" id="PF08421">
    <property type="entry name" value="Methyltransf_13"/>
    <property type="match status" value="1"/>
</dbReference>
<dbReference type="Pfam" id="PF13489">
    <property type="entry name" value="Methyltransf_23"/>
    <property type="match status" value="1"/>
</dbReference>
<evidence type="ECO:0000313" key="3">
    <source>
        <dbReference type="EMBL" id="OBB22199.1"/>
    </source>
</evidence>
<reference evidence="4" key="1">
    <citation type="submission" date="2016-06" db="EMBL/GenBank/DDBJ databases">
        <authorList>
            <person name="Sutton G."/>
            <person name="Brinkac L."/>
            <person name="Sanka R."/>
            <person name="Adams M."/>
            <person name="Lau E."/>
            <person name="Mehaffy C."/>
            <person name="Tameris M."/>
            <person name="Hatherill M."/>
            <person name="Hanekom W."/>
            <person name="Mahomed H."/>
            <person name="Mcshane H."/>
        </authorList>
    </citation>
    <scope>NUCLEOTIDE SEQUENCE [LARGE SCALE GENOMIC DNA]</scope>
    <source>
        <strain evidence="4">852002-51209_SCH5440388</strain>
    </source>
</reference>
<dbReference type="SUPFAM" id="SSF53335">
    <property type="entry name" value="S-adenosyl-L-methionine-dependent methyltransferases"/>
    <property type="match status" value="1"/>
</dbReference>
<dbReference type="AlphaFoldDB" id="A0A1A0QL17"/>
<evidence type="ECO:0000259" key="2">
    <source>
        <dbReference type="Pfam" id="PF08484"/>
    </source>
</evidence>
<evidence type="ECO:0000313" key="4">
    <source>
        <dbReference type="Proteomes" id="UP000093902"/>
    </source>
</evidence>
<gene>
    <name evidence="3" type="ORF">A5792_06740</name>
</gene>
<dbReference type="Pfam" id="PF08484">
    <property type="entry name" value="Methyltransf_14"/>
    <property type="match status" value="1"/>
</dbReference>
<dbReference type="InterPro" id="IPR038576">
    <property type="entry name" value="Methyltransf_Zn-bd_dom_put_sf"/>
</dbReference>
<dbReference type="EMBL" id="LZSO01000050">
    <property type="protein sequence ID" value="OBB22199.1"/>
    <property type="molecule type" value="Genomic_DNA"/>
</dbReference>
<dbReference type="InterPro" id="IPR029063">
    <property type="entry name" value="SAM-dependent_MTases_sf"/>
</dbReference>
<dbReference type="RefSeq" id="WP_064937775.1">
    <property type="nucleotide sequence ID" value="NZ_LZSO01000050.1"/>
</dbReference>
<organism evidence="3 4">
    <name type="scientific">Mycolicibacterium peregrinum</name>
    <name type="common">Mycobacterium peregrinum</name>
    <dbReference type="NCBI Taxonomy" id="43304"/>
    <lineage>
        <taxon>Bacteria</taxon>
        <taxon>Bacillati</taxon>
        <taxon>Actinomycetota</taxon>
        <taxon>Actinomycetes</taxon>
        <taxon>Mycobacteriales</taxon>
        <taxon>Mycobacteriaceae</taxon>
        <taxon>Mycolicibacterium</taxon>
    </lineage>
</organism>
<sequence length="379" mass="39890">MRGCRACGGRELQRVLDLGSVPAADHFPLAGDPVSATETSHPLAMDLCDECGLAQLAEDDTVTAEARGVEPQALKDQAADALARVAEAGWLGGTTVREFGSPHGGSWLGLLAERGFTSTSGIADVVLDSFGIMHEPDQRTAFDVRAAATAPDGVLLLQYHSLAAIVAQGQWNALRHGHFAYYSAAALERLLNDAGMSVVASWTFDLYGGTVLVAAVHTARLRIPGSGPLDESLDESLGAALKDGVLQRAADEQVDELRSWLSDRKREGLRVFGYGAASRAVALFAMASLNRELLAAVADAAPAKHGRRMPGTDIAVISPEELVAANPDLVLLTLPDLLEEVSARLPVLTGRWVLVDRLTADNGRSAPVADAHRAGGGVR</sequence>
<feature type="domain" description="C-methyltransferase" evidence="2">
    <location>
        <begin position="247"/>
        <end position="345"/>
    </location>
</feature>
<evidence type="ECO:0000259" key="1">
    <source>
        <dbReference type="Pfam" id="PF08421"/>
    </source>
</evidence>
<dbReference type="Gene3D" id="3.40.50.720">
    <property type="entry name" value="NAD(P)-binding Rossmann-like Domain"/>
    <property type="match status" value="1"/>
</dbReference>